<dbReference type="AlphaFoldDB" id="A0A974Y3T0"/>
<accession>A0A974Y3T0</accession>
<dbReference type="KEGG" id="ares:IWH25_01465"/>
<dbReference type="InterPro" id="IPR029044">
    <property type="entry name" value="Nucleotide-diphossugar_trans"/>
</dbReference>
<sequence length="252" mass="28732">MQMNDHLVSVITPAYKAEKTIAETIRSVQAQTYPDWEMLVVDDGSPDGTAGVVAQFALEDPRVRLIRQANAGPAMARQAALEQARGRYVAFLDSDDLWLPEKLARQLEFMSQYQAAISYTSFRRIRADGSGAGHRIRIPARLTYRQLLGNTALATSTVLIDRALTGDFQMTKTYYDDFVLWLEILKRGHVALGLNEDLMRYRVMGLSVSRNKGRSARMVWGTYREIERLSLPVSAFHFVRYAVNAWRKYRTF</sequence>
<dbReference type="CDD" id="cd00761">
    <property type="entry name" value="Glyco_tranf_GTA_type"/>
    <property type="match status" value="1"/>
</dbReference>
<dbReference type="InterPro" id="IPR001173">
    <property type="entry name" value="Glyco_trans_2-like"/>
</dbReference>
<dbReference type="Proteomes" id="UP000663444">
    <property type="component" value="Chromosome"/>
</dbReference>
<gene>
    <name evidence="2" type="ORF">IWH25_01465</name>
</gene>
<dbReference type="Pfam" id="PF00535">
    <property type="entry name" value="Glycos_transf_2"/>
    <property type="match status" value="1"/>
</dbReference>
<name>A0A974Y3T0_9RHOO</name>
<reference evidence="2" key="1">
    <citation type="submission" date="2020-11" db="EMBL/GenBank/DDBJ databases">
        <title>Azospira restricta DSM 18626 genome sequence.</title>
        <authorList>
            <person name="Moe W.M."/>
        </authorList>
    </citation>
    <scope>NUCLEOTIDE SEQUENCE</scope>
    <source>
        <strain evidence="2">DSM 18626</strain>
    </source>
</reference>
<dbReference type="EMBL" id="CP064781">
    <property type="protein sequence ID" value="QRJ64055.1"/>
    <property type="molecule type" value="Genomic_DNA"/>
</dbReference>
<evidence type="ECO:0000313" key="2">
    <source>
        <dbReference type="EMBL" id="QRJ64055.1"/>
    </source>
</evidence>
<dbReference type="Gene3D" id="3.90.550.10">
    <property type="entry name" value="Spore Coat Polysaccharide Biosynthesis Protein SpsA, Chain A"/>
    <property type="match status" value="1"/>
</dbReference>
<evidence type="ECO:0000259" key="1">
    <source>
        <dbReference type="Pfam" id="PF00535"/>
    </source>
</evidence>
<keyword evidence="3" id="KW-1185">Reference proteome</keyword>
<dbReference type="PANTHER" id="PTHR22916:SF3">
    <property type="entry name" value="UDP-GLCNAC:BETAGAL BETA-1,3-N-ACETYLGLUCOSAMINYLTRANSFERASE-LIKE PROTEIN 1"/>
    <property type="match status" value="1"/>
</dbReference>
<evidence type="ECO:0000313" key="3">
    <source>
        <dbReference type="Proteomes" id="UP000663444"/>
    </source>
</evidence>
<feature type="domain" description="Glycosyltransferase 2-like" evidence="1">
    <location>
        <begin position="9"/>
        <end position="147"/>
    </location>
</feature>
<dbReference type="PANTHER" id="PTHR22916">
    <property type="entry name" value="GLYCOSYLTRANSFERASE"/>
    <property type="match status" value="1"/>
</dbReference>
<dbReference type="SUPFAM" id="SSF53448">
    <property type="entry name" value="Nucleotide-diphospho-sugar transferases"/>
    <property type="match status" value="1"/>
</dbReference>
<proteinExistence type="predicted"/>
<dbReference type="GO" id="GO:0016758">
    <property type="term" value="F:hexosyltransferase activity"/>
    <property type="evidence" value="ECO:0007669"/>
    <property type="project" value="UniProtKB-ARBA"/>
</dbReference>
<organism evidence="2 3">
    <name type="scientific">Azospira restricta</name>
    <dbReference type="NCBI Taxonomy" id="404405"/>
    <lineage>
        <taxon>Bacteria</taxon>
        <taxon>Pseudomonadati</taxon>
        <taxon>Pseudomonadota</taxon>
        <taxon>Betaproteobacteria</taxon>
        <taxon>Rhodocyclales</taxon>
        <taxon>Rhodocyclaceae</taxon>
        <taxon>Azospira</taxon>
    </lineage>
</organism>
<protein>
    <submittedName>
        <fullName evidence="2">Glycosyltransferase family 2 protein</fullName>
    </submittedName>
</protein>